<evidence type="ECO:0000256" key="1">
    <source>
        <dbReference type="ARBA" id="ARBA00004496"/>
    </source>
</evidence>
<dbReference type="InterPro" id="IPR053926">
    <property type="entry name" value="RecX_HTH_1st"/>
</dbReference>
<gene>
    <name evidence="5 9" type="primary">recX</name>
    <name evidence="9" type="ORF">DSCO28_51770</name>
</gene>
<evidence type="ECO:0000259" key="6">
    <source>
        <dbReference type="Pfam" id="PF02631"/>
    </source>
</evidence>
<dbReference type="InterPro" id="IPR003783">
    <property type="entry name" value="Regulatory_RecX"/>
</dbReference>
<dbReference type="PANTHER" id="PTHR33602:SF1">
    <property type="entry name" value="REGULATORY PROTEIN RECX FAMILY PROTEIN"/>
    <property type="match status" value="1"/>
</dbReference>
<dbReference type="Pfam" id="PF21981">
    <property type="entry name" value="RecX_HTH3"/>
    <property type="match status" value="1"/>
</dbReference>
<reference evidence="9 10" key="1">
    <citation type="submission" date="2019-11" db="EMBL/GenBank/DDBJ databases">
        <title>Comparative genomics of hydrocarbon-degrading Desulfosarcina strains.</title>
        <authorList>
            <person name="Watanabe M."/>
            <person name="Kojima H."/>
            <person name="Fukui M."/>
        </authorList>
    </citation>
    <scope>NUCLEOTIDE SEQUENCE [LARGE SCALE GENOMIC DNA]</scope>
    <source>
        <strain evidence="9 10">28bB2T</strain>
    </source>
</reference>
<evidence type="ECO:0000313" key="9">
    <source>
        <dbReference type="EMBL" id="BBO84611.1"/>
    </source>
</evidence>
<evidence type="ECO:0000256" key="2">
    <source>
        <dbReference type="ARBA" id="ARBA00009695"/>
    </source>
</evidence>
<dbReference type="Proteomes" id="UP000425960">
    <property type="component" value="Chromosome"/>
</dbReference>
<dbReference type="KEGG" id="dov:DSCO28_51770"/>
<feature type="domain" description="RecX third three-helical" evidence="7">
    <location>
        <begin position="113"/>
        <end position="161"/>
    </location>
</feature>
<dbReference type="InterPro" id="IPR053925">
    <property type="entry name" value="RecX_HTH_3rd"/>
</dbReference>
<dbReference type="AlphaFoldDB" id="A0A5K7ZWX0"/>
<comment type="similarity">
    <text evidence="2 5">Belongs to the RecX family.</text>
</comment>
<dbReference type="GO" id="GO:0005737">
    <property type="term" value="C:cytoplasm"/>
    <property type="evidence" value="ECO:0007669"/>
    <property type="project" value="UniProtKB-SubCell"/>
</dbReference>
<evidence type="ECO:0000259" key="8">
    <source>
        <dbReference type="Pfam" id="PF21982"/>
    </source>
</evidence>
<dbReference type="RefSeq" id="WP_155324478.1">
    <property type="nucleotide sequence ID" value="NZ_AP021876.1"/>
</dbReference>
<comment type="subcellular location">
    <subcellularLocation>
        <location evidence="1 5">Cytoplasm</location>
    </subcellularLocation>
</comment>
<keyword evidence="4 5" id="KW-0963">Cytoplasm</keyword>
<dbReference type="Pfam" id="PF02631">
    <property type="entry name" value="RecX_HTH2"/>
    <property type="match status" value="1"/>
</dbReference>
<dbReference type="PANTHER" id="PTHR33602">
    <property type="entry name" value="REGULATORY PROTEIN RECX FAMILY PROTEIN"/>
    <property type="match status" value="1"/>
</dbReference>
<evidence type="ECO:0000313" key="10">
    <source>
        <dbReference type="Proteomes" id="UP000425960"/>
    </source>
</evidence>
<dbReference type="Pfam" id="PF21982">
    <property type="entry name" value="RecX_HTH1"/>
    <property type="match status" value="1"/>
</dbReference>
<sequence length="164" mass="18682">MPDDHSRQNKHPSLHSASAALSGALHILARRDHTCQELAVKLRAKGFARSTIDHALKRCRDLGYLDDDRVAGAMAGQLARRGYGPLRIRQTLLQKGLDEGLVDRLTGQWCGEDEQVRTARRLLEKRRSRLDRENDAWKRRQKAYRYLAGRGFEADAIHRAIDGF</sequence>
<feature type="domain" description="RecX first three-helical" evidence="8">
    <location>
        <begin position="23"/>
        <end position="59"/>
    </location>
</feature>
<comment type="function">
    <text evidence="5">Modulates RecA activity.</text>
</comment>
<proteinExistence type="inferred from homology"/>
<name>A0A5K7ZWX0_9BACT</name>
<organism evidence="9 10">
    <name type="scientific">Desulfosarcina ovata subsp. sediminis</name>
    <dbReference type="NCBI Taxonomy" id="885957"/>
    <lineage>
        <taxon>Bacteria</taxon>
        <taxon>Pseudomonadati</taxon>
        <taxon>Thermodesulfobacteriota</taxon>
        <taxon>Desulfobacteria</taxon>
        <taxon>Desulfobacterales</taxon>
        <taxon>Desulfosarcinaceae</taxon>
        <taxon>Desulfosarcina</taxon>
    </lineage>
</organism>
<evidence type="ECO:0000259" key="7">
    <source>
        <dbReference type="Pfam" id="PF21981"/>
    </source>
</evidence>
<dbReference type="GO" id="GO:0006282">
    <property type="term" value="P:regulation of DNA repair"/>
    <property type="evidence" value="ECO:0007669"/>
    <property type="project" value="UniProtKB-UniRule"/>
</dbReference>
<protein>
    <recommendedName>
        <fullName evidence="3 5">Regulatory protein RecX</fullName>
    </recommendedName>
</protein>
<dbReference type="EMBL" id="AP021876">
    <property type="protein sequence ID" value="BBO84611.1"/>
    <property type="molecule type" value="Genomic_DNA"/>
</dbReference>
<dbReference type="Gene3D" id="1.10.10.10">
    <property type="entry name" value="Winged helix-like DNA-binding domain superfamily/Winged helix DNA-binding domain"/>
    <property type="match status" value="3"/>
</dbReference>
<accession>A0A5K7ZWX0</accession>
<dbReference type="HAMAP" id="MF_01114">
    <property type="entry name" value="RecX"/>
    <property type="match status" value="1"/>
</dbReference>
<feature type="domain" description="RecX second three-helical" evidence="6">
    <location>
        <begin position="66"/>
        <end position="103"/>
    </location>
</feature>
<evidence type="ECO:0000256" key="4">
    <source>
        <dbReference type="ARBA" id="ARBA00022490"/>
    </source>
</evidence>
<dbReference type="InterPro" id="IPR053924">
    <property type="entry name" value="RecX_HTH_2nd"/>
</dbReference>
<evidence type="ECO:0000256" key="5">
    <source>
        <dbReference type="HAMAP-Rule" id="MF_01114"/>
    </source>
</evidence>
<dbReference type="InterPro" id="IPR036388">
    <property type="entry name" value="WH-like_DNA-bd_sf"/>
</dbReference>
<evidence type="ECO:0000256" key="3">
    <source>
        <dbReference type="ARBA" id="ARBA00018111"/>
    </source>
</evidence>